<dbReference type="Pfam" id="PF26252">
    <property type="entry name" value="RdRP_helical"/>
    <property type="match status" value="1"/>
</dbReference>
<dbReference type="Gramene" id="RZC53797">
    <property type="protein sequence ID" value="RZC53797"/>
    <property type="gene ID" value="C5167_012671"/>
</dbReference>
<gene>
    <name evidence="3" type="ORF">C5167_012671</name>
</gene>
<dbReference type="STRING" id="3469.A0A4Y7IYW7"/>
<name>A0A4Y7IYW7_PAPSO</name>
<dbReference type="InterPro" id="IPR057297">
    <property type="entry name" value="RDR6-like_2nd"/>
</dbReference>
<dbReference type="Pfam" id="PF24577">
    <property type="entry name" value="RDR6_2nd"/>
    <property type="match status" value="1"/>
</dbReference>
<dbReference type="Proteomes" id="UP000316621">
    <property type="component" value="Chromosome 3"/>
</dbReference>
<dbReference type="AlphaFoldDB" id="A0A4Y7IYW7"/>
<feature type="domain" description="RDRP helical" evidence="2">
    <location>
        <begin position="209"/>
        <end position="250"/>
    </location>
</feature>
<accession>A0A4Y7IYW7</accession>
<evidence type="ECO:0000259" key="2">
    <source>
        <dbReference type="Pfam" id="PF26252"/>
    </source>
</evidence>
<feature type="domain" description="RNA-dependent RNA polymerase 6-like second" evidence="1">
    <location>
        <begin position="25"/>
        <end position="186"/>
    </location>
</feature>
<evidence type="ECO:0000313" key="3">
    <source>
        <dbReference type="EMBL" id="RZC53797.1"/>
    </source>
</evidence>
<organism evidence="3 4">
    <name type="scientific">Papaver somniferum</name>
    <name type="common">Opium poppy</name>
    <dbReference type="NCBI Taxonomy" id="3469"/>
    <lineage>
        <taxon>Eukaryota</taxon>
        <taxon>Viridiplantae</taxon>
        <taxon>Streptophyta</taxon>
        <taxon>Embryophyta</taxon>
        <taxon>Tracheophyta</taxon>
        <taxon>Spermatophyta</taxon>
        <taxon>Magnoliopsida</taxon>
        <taxon>Ranunculales</taxon>
        <taxon>Papaveraceae</taxon>
        <taxon>Papaveroideae</taxon>
        <taxon>Papaver</taxon>
    </lineage>
</organism>
<reference evidence="3 4" key="1">
    <citation type="journal article" date="2018" name="Science">
        <title>The opium poppy genome and morphinan production.</title>
        <authorList>
            <person name="Guo L."/>
            <person name="Winzer T."/>
            <person name="Yang X."/>
            <person name="Li Y."/>
            <person name="Ning Z."/>
            <person name="He Z."/>
            <person name="Teodor R."/>
            <person name="Lu Y."/>
            <person name="Bowser T.A."/>
            <person name="Graham I.A."/>
            <person name="Ye K."/>
        </authorList>
    </citation>
    <scope>NUCLEOTIDE SEQUENCE [LARGE SCALE GENOMIC DNA]</scope>
    <source>
        <strain evidence="4">cv. HN1</strain>
        <tissue evidence="3">Leaves</tissue>
    </source>
</reference>
<evidence type="ECO:0000313" key="4">
    <source>
        <dbReference type="Proteomes" id="UP000316621"/>
    </source>
</evidence>
<dbReference type="InterPro" id="IPR058751">
    <property type="entry name" value="RDRP_helical"/>
</dbReference>
<dbReference type="EMBL" id="CM010717">
    <property type="protein sequence ID" value="RZC53797.1"/>
    <property type="molecule type" value="Genomic_DNA"/>
</dbReference>
<sequence>MVNLGPESSSLMNTRRMEIDPFTFRGVGVEIGTRVSRDEFLIGWKGPPKGADFFIDPFDGSCKINFTKETAFSFKGTSLHAVLKCDFKTEFFVRDINEVRSYMDQLSWVMELQLVSSPLLYYRTADDDIHATVPFDLLDDEDPWIRTTDFTSAKVIGRCNSYRIFVPPRQGKKLKEAIEYLKKWRIIPYDCPAPKYREEPDFGSPMPDPFFCFHFKEKISFELLFLVNAAIHKGIFSHFQPREGERLRTVQIRLLKNPKMIKSFKGLGDSAEVRRLILLQQKRTVFLQRWSFPIGFSENIENLQTGS</sequence>
<protein>
    <submittedName>
        <fullName evidence="3">Uncharacterized protein</fullName>
    </submittedName>
</protein>
<evidence type="ECO:0000259" key="1">
    <source>
        <dbReference type="Pfam" id="PF24577"/>
    </source>
</evidence>
<keyword evidence="4" id="KW-1185">Reference proteome</keyword>
<proteinExistence type="predicted"/>